<dbReference type="SUPFAM" id="SSF52151">
    <property type="entry name" value="FabD/lysophospholipase-like"/>
    <property type="match status" value="1"/>
</dbReference>
<organism evidence="6 7">
    <name type="scientific">Thiopseudomonas denitrificans</name>
    <dbReference type="NCBI Taxonomy" id="1501432"/>
    <lineage>
        <taxon>Bacteria</taxon>
        <taxon>Pseudomonadati</taxon>
        <taxon>Pseudomonadota</taxon>
        <taxon>Gammaproteobacteria</taxon>
        <taxon>Pseudomonadales</taxon>
        <taxon>Pseudomonadaceae</taxon>
        <taxon>Thiopseudomonas</taxon>
    </lineage>
</organism>
<sequence>MSVLFSFPGQGAQQTGMLQALQQHPLTRLVLEEAGDALHEDVLQLDSEHALADTRAVQLCLLIAGVASARRLLEGLPRLSAYTAGLSIGAYAAAVTSGALAFADALQLVSLRGRLMQEAYPSGYTMAAVQGLTIAEVEALLAPYRQQGLPLYLANINADNQHALAGTTGLLEEVEKKVRETGNGRVTRIRISVPSHCELLNEQAGQLMEAFENVVLQQPVMRYLSGSSARLLTTVERIRDDLAFNMCRIVNWQGVMESAFERGVRLHVQLAPGSVLTNLGRRAIPEAINISYQENSLETLQKLVLTQQ</sequence>
<dbReference type="NCBIfam" id="TIGR03131">
    <property type="entry name" value="malonate_mdcH"/>
    <property type="match status" value="1"/>
</dbReference>
<dbReference type="GO" id="GO:0006633">
    <property type="term" value="P:fatty acid biosynthetic process"/>
    <property type="evidence" value="ECO:0007669"/>
    <property type="project" value="TreeGrafter"/>
</dbReference>
<keyword evidence="7" id="KW-1185">Reference proteome</keyword>
<keyword evidence="2" id="KW-0808">Transferase</keyword>
<dbReference type="InterPro" id="IPR016035">
    <property type="entry name" value="Acyl_Trfase/lysoPLipase"/>
</dbReference>
<evidence type="ECO:0000259" key="5">
    <source>
        <dbReference type="SMART" id="SM00827"/>
    </source>
</evidence>
<comment type="catalytic activity">
    <reaction evidence="4">
        <text>holo-[ACP] + malonyl-CoA = malonyl-[ACP] + CoA</text>
        <dbReference type="Rhea" id="RHEA:41792"/>
        <dbReference type="Rhea" id="RHEA-COMP:9623"/>
        <dbReference type="Rhea" id="RHEA-COMP:9685"/>
        <dbReference type="ChEBI" id="CHEBI:57287"/>
        <dbReference type="ChEBI" id="CHEBI:57384"/>
        <dbReference type="ChEBI" id="CHEBI:64479"/>
        <dbReference type="ChEBI" id="CHEBI:78449"/>
        <dbReference type="EC" id="2.3.1.39"/>
    </reaction>
</comment>
<dbReference type="SUPFAM" id="SSF55048">
    <property type="entry name" value="Probable ACP-binding domain of malonyl-CoA ACP transacylase"/>
    <property type="match status" value="1"/>
</dbReference>
<reference evidence="6 7" key="1">
    <citation type="submission" date="2019-03" db="EMBL/GenBank/DDBJ databases">
        <title>Genomic Encyclopedia of Type Strains, Phase IV (KMG-IV): sequencing the most valuable type-strain genomes for metagenomic binning, comparative biology and taxonomic classification.</title>
        <authorList>
            <person name="Goeker M."/>
        </authorList>
    </citation>
    <scope>NUCLEOTIDE SEQUENCE [LARGE SCALE GENOMIC DNA]</scope>
    <source>
        <strain evidence="6 7">DSM 28679</strain>
    </source>
</reference>
<dbReference type="Gene3D" id="3.40.366.10">
    <property type="entry name" value="Malonyl-Coenzyme A Acyl Carrier Protein, domain 2"/>
    <property type="match status" value="1"/>
</dbReference>
<name>A0A4R6U4H8_9GAMM</name>
<accession>A0A4R6U4H8</accession>
<dbReference type="Proteomes" id="UP000294575">
    <property type="component" value="Unassembled WGS sequence"/>
</dbReference>
<protein>
    <recommendedName>
        <fullName evidence="1">[acyl-carrier-protein] S-malonyltransferase</fullName>
        <ecNumber evidence="1">2.3.1.39</ecNumber>
    </recommendedName>
</protein>
<evidence type="ECO:0000256" key="4">
    <source>
        <dbReference type="ARBA" id="ARBA00048462"/>
    </source>
</evidence>
<dbReference type="PANTHER" id="PTHR42681">
    <property type="entry name" value="MALONYL-COA-ACYL CARRIER PROTEIN TRANSACYLASE, MITOCHONDRIAL"/>
    <property type="match status" value="1"/>
</dbReference>
<dbReference type="AlphaFoldDB" id="A0A4R6U4H8"/>
<evidence type="ECO:0000256" key="3">
    <source>
        <dbReference type="ARBA" id="ARBA00023315"/>
    </source>
</evidence>
<dbReference type="InterPro" id="IPR017554">
    <property type="entry name" value="Malonate_deCOase_MdcHsu"/>
</dbReference>
<proteinExistence type="predicted"/>
<feature type="domain" description="Malonyl-CoA:ACP transacylase (MAT)" evidence="5">
    <location>
        <begin position="6"/>
        <end position="303"/>
    </location>
</feature>
<dbReference type="RefSeq" id="WP_101497407.1">
    <property type="nucleotide sequence ID" value="NZ_LNJZ01000009.1"/>
</dbReference>
<evidence type="ECO:0000313" key="6">
    <source>
        <dbReference type="EMBL" id="TDQ39459.1"/>
    </source>
</evidence>
<dbReference type="InterPro" id="IPR016036">
    <property type="entry name" value="Malonyl_transacylase_ACP-bd"/>
</dbReference>
<evidence type="ECO:0000313" key="7">
    <source>
        <dbReference type="Proteomes" id="UP000294575"/>
    </source>
</evidence>
<dbReference type="EC" id="2.3.1.39" evidence="1"/>
<dbReference type="PANTHER" id="PTHR42681:SF1">
    <property type="entry name" value="MALONYL-COA-ACYL CARRIER PROTEIN TRANSACYLASE, MITOCHONDRIAL"/>
    <property type="match status" value="1"/>
</dbReference>
<dbReference type="Gene3D" id="3.30.70.250">
    <property type="entry name" value="Malonyl-CoA ACP transacylase, ACP-binding"/>
    <property type="match status" value="1"/>
</dbReference>
<dbReference type="InterPro" id="IPR001227">
    <property type="entry name" value="Ac_transferase_dom_sf"/>
</dbReference>
<dbReference type="GO" id="GO:0005829">
    <property type="term" value="C:cytosol"/>
    <property type="evidence" value="ECO:0007669"/>
    <property type="project" value="TreeGrafter"/>
</dbReference>
<dbReference type="InterPro" id="IPR050858">
    <property type="entry name" value="Mal-CoA-ACP_Trans/PKS_FabD"/>
</dbReference>
<dbReference type="EMBL" id="SNYK01000002">
    <property type="protein sequence ID" value="TDQ39459.1"/>
    <property type="molecule type" value="Genomic_DNA"/>
</dbReference>
<evidence type="ECO:0000256" key="2">
    <source>
        <dbReference type="ARBA" id="ARBA00022679"/>
    </source>
</evidence>
<comment type="caution">
    <text evidence="6">The sequence shown here is derived from an EMBL/GenBank/DDBJ whole genome shotgun (WGS) entry which is preliminary data.</text>
</comment>
<dbReference type="Pfam" id="PF00698">
    <property type="entry name" value="Acyl_transf_1"/>
    <property type="match status" value="1"/>
</dbReference>
<gene>
    <name evidence="6" type="ORF">DFQ45_102153</name>
</gene>
<dbReference type="GO" id="GO:0004314">
    <property type="term" value="F:[acyl-carrier-protein] S-malonyltransferase activity"/>
    <property type="evidence" value="ECO:0007669"/>
    <property type="project" value="UniProtKB-EC"/>
</dbReference>
<dbReference type="InterPro" id="IPR014043">
    <property type="entry name" value="Acyl_transferase_dom"/>
</dbReference>
<evidence type="ECO:0000256" key="1">
    <source>
        <dbReference type="ARBA" id="ARBA00013258"/>
    </source>
</evidence>
<keyword evidence="3" id="KW-0012">Acyltransferase</keyword>
<dbReference type="OrthoDB" id="9808564at2"/>
<dbReference type="SMART" id="SM00827">
    <property type="entry name" value="PKS_AT"/>
    <property type="match status" value="1"/>
</dbReference>